<accession>A0A1I4WCN8</accession>
<dbReference type="Gene3D" id="2.60.120.260">
    <property type="entry name" value="Galactose-binding domain-like"/>
    <property type="match status" value="1"/>
</dbReference>
<dbReference type="CDD" id="cd15482">
    <property type="entry name" value="Sialidase_non-viral"/>
    <property type="match status" value="1"/>
</dbReference>
<protein>
    <recommendedName>
        <fullName evidence="5">BNR repeat-like domain-containing protein</fullName>
    </recommendedName>
</protein>
<dbReference type="Gene3D" id="2.60.40.10">
    <property type="entry name" value="Immunoglobulins"/>
    <property type="match status" value="2"/>
</dbReference>
<dbReference type="EMBL" id="FOVF01000004">
    <property type="protein sequence ID" value="SFN11072.1"/>
    <property type="molecule type" value="Genomic_DNA"/>
</dbReference>
<dbReference type="InterPro" id="IPR013783">
    <property type="entry name" value="Ig-like_fold"/>
</dbReference>
<name>A0A1I4WCN8_9GAMM</name>
<feature type="signal peptide" evidence="2">
    <location>
        <begin position="1"/>
        <end position="23"/>
    </location>
</feature>
<organism evidence="3 4">
    <name type="scientific">Dokdonella immobilis</name>
    <dbReference type="NCBI Taxonomy" id="578942"/>
    <lineage>
        <taxon>Bacteria</taxon>
        <taxon>Pseudomonadati</taxon>
        <taxon>Pseudomonadota</taxon>
        <taxon>Gammaproteobacteria</taxon>
        <taxon>Lysobacterales</taxon>
        <taxon>Rhodanobacteraceae</taxon>
        <taxon>Dokdonella</taxon>
    </lineage>
</organism>
<dbReference type="STRING" id="578942.SAMN05216289_104167"/>
<reference evidence="3 4" key="1">
    <citation type="submission" date="2016-10" db="EMBL/GenBank/DDBJ databases">
        <authorList>
            <person name="de Groot N.N."/>
        </authorList>
    </citation>
    <scope>NUCLEOTIDE SEQUENCE [LARGE SCALE GENOMIC DNA]</scope>
    <source>
        <strain evidence="3 4">CGMCC 1.7659</strain>
    </source>
</reference>
<evidence type="ECO:0000313" key="4">
    <source>
        <dbReference type="Proteomes" id="UP000198575"/>
    </source>
</evidence>
<evidence type="ECO:0000256" key="2">
    <source>
        <dbReference type="SAM" id="SignalP"/>
    </source>
</evidence>
<gene>
    <name evidence="3" type="ORF">SAMN05216289_104167</name>
</gene>
<keyword evidence="2" id="KW-0732">Signal</keyword>
<keyword evidence="4" id="KW-1185">Reference proteome</keyword>
<dbReference type="AlphaFoldDB" id="A0A1I4WCN8"/>
<dbReference type="Proteomes" id="UP000198575">
    <property type="component" value="Unassembled WGS sequence"/>
</dbReference>
<evidence type="ECO:0000256" key="1">
    <source>
        <dbReference type="SAM" id="MobiDB-lite"/>
    </source>
</evidence>
<dbReference type="OrthoDB" id="9787204at2"/>
<proteinExistence type="predicted"/>
<evidence type="ECO:0000313" key="3">
    <source>
        <dbReference type="EMBL" id="SFN11072.1"/>
    </source>
</evidence>
<feature type="region of interest" description="Disordered" evidence="1">
    <location>
        <begin position="115"/>
        <end position="136"/>
    </location>
</feature>
<dbReference type="InterPro" id="IPR036278">
    <property type="entry name" value="Sialidase_sf"/>
</dbReference>
<sequence length="971" mass="101763">MNNRATGLSAVLGLFAYASIAAAATSWPSISEQLAADQVRPGSALENLIRANQDFDLLRPDELTTTRPELPPWLKVIWRKEHPKGNYTAEDPTGGYPHVLREAHEWMLSHQDLKSGTPENDQFPAGNPDPDAPILSGEVRISGAQTSPRSESDIRVNYWNPQKIISASNNISGAGVQAQFYSSDGGATWGQTTLSLVSGDAFQSDPTVEWTSDGKAWSSTLGINSAGSVLKLRTYSSTDSGVTWTNEATPSAAQTSVDKQMHWVDHSATSTCKDYQYIIYHNGNPAFITTRNATTNTWGAPIQVSGAESTGTAIGSDVKSNSAGDAFGFWPTTSNRRVIVTKSTNCGTSWATPVQVANTFDGYDIGVPSFNSRRILIYISGGTYRSATKNMVYAAWTDLSGEAGCTAAANEPGSNVASTCKTRIWFSRSADGGATWSAKTMLNNQASLNDQFNQWLVVDETSGAIGVVYYDTVADAGRKKTHLYYQSSFDDGVTWLPAVQVTTAQTDETTGGQDNGNQYGDYNAMSGIAGNFFPSWTDRRAGQKEEIWTAKITDQACTAPAAPNAGTATAIAPNQIQVTWSNGTPASTTFDILRATGTCAAPGTFAALATGLAGSPYTDSTVSGGSTYAYKVAGVDGTGSCVSAQSACVEATATGQCTLGATFNGIATATNSAASTCTNNLGWSSAVAQCAGPVSYNIYRDTTSGFTPSPANLIASGVSGTSYVDMDALNNGTQYYYVVRAVDQSNGVIDGNTVQQSATPTGPIATGNLVEAFENGGGFDNAGWSHAVVSGSVDWVWSAAQSQTPTHSWFSAEQPSTSDRVLTSPVLSALANTTLSFFHTYAFEGTVAQCYDAGTLEISTNGGSTWSVVPDAAFTAGGFTGTANAGFGNPIGGKRAWCAGTIGAMTQVSVNLGAYAGQSFQLRWHAGDDSSATATGWYVDSVTVSNAGTASACSTGINDYIFVDGFDPPVR</sequence>
<dbReference type="Gene3D" id="2.120.10.10">
    <property type="match status" value="1"/>
</dbReference>
<evidence type="ECO:0008006" key="5">
    <source>
        <dbReference type="Google" id="ProtNLM"/>
    </source>
</evidence>
<dbReference type="SUPFAM" id="SSF50939">
    <property type="entry name" value="Sialidases"/>
    <property type="match status" value="2"/>
</dbReference>
<dbReference type="RefSeq" id="WP_092405504.1">
    <property type="nucleotide sequence ID" value="NZ_FOVF01000004.1"/>
</dbReference>
<feature type="chain" id="PRO_5011544195" description="BNR repeat-like domain-containing protein" evidence="2">
    <location>
        <begin position="24"/>
        <end position="971"/>
    </location>
</feature>